<keyword evidence="5" id="KW-1185">Reference proteome</keyword>
<evidence type="ECO:0000256" key="2">
    <source>
        <dbReference type="SAM" id="Coils"/>
    </source>
</evidence>
<dbReference type="Proteomes" id="UP001166674">
    <property type="component" value="Unassembled WGS sequence"/>
</dbReference>
<dbReference type="InterPro" id="IPR051500">
    <property type="entry name" value="cTAGE_MIA/OTOR"/>
</dbReference>
<organism evidence="4 5">
    <name type="scientific">Sciurus carolinensis</name>
    <name type="common">Eastern gray squirrel</name>
    <dbReference type="NCBI Taxonomy" id="30640"/>
    <lineage>
        <taxon>Eukaryota</taxon>
        <taxon>Metazoa</taxon>
        <taxon>Chordata</taxon>
        <taxon>Craniata</taxon>
        <taxon>Vertebrata</taxon>
        <taxon>Euteleostomi</taxon>
        <taxon>Mammalia</taxon>
        <taxon>Eutheria</taxon>
        <taxon>Euarchontoglires</taxon>
        <taxon>Glires</taxon>
        <taxon>Rodentia</taxon>
        <taxon>Sciuromorpha</taxon>
        <taxon>Sciuridae</taxon>
        <taxon>Sciurinae</taxon>
        <taxon>Sciurini</taxon>
        <taxon>Sciurus</taxon>
    </lineage>
</organism>
<accession>A0AA41T3F8</accession>
<feature type="region of interest" description="Disordered" evidence="3">
    <location>
        <begin position="126"/>
        <end position="147"/>
    </location>
</feature>
<dbReference type="AlphaFoldDB" id="A0AA41T3F8"/>
<evidence type="ECO:0000313" key="5">
    <source>
        <dbReference type="Proteomes" id="UP001166674"/>
    </source>
</evidence>
<reference evidence="4" key="1">
    <citation type="submission" date="2020-03" db="EMBL/GenBank/DDBJ databases">
        <title>Studies in the Genomics of Life Span.</title>
        <authorList>
            <person name="Glass D."/>
        </authorList>
    </citation>
    <scope>NUCLEOTIDE SEQUENCE</scope>
    <source>
        <strain evidence="4">SUZIE</strain>
        <tissue evidence="4">Muscle</tissue>
    </source>
</reference>
<dbReference type="PANTHER" id="PTHR23158">
    <property type="entry name" value="MELANOMA INHIBITORY ACTIVITY-RELATED"/>
    <property type="match status" value="1"/>
</dbReference>
<dbReference type="PANTHER" id="PTHR23158:SF54">
    <property type="entry name" value="TRANSPORT AND GOLGI ORGANIZATION PROTEIN 1 HOMOLOG"/>
    <property type="match status" value="1"/>
</dbReference>
<evidence type="ECO:0000313" key="4">
    <source>
        <dbReference type="EMBL" id="MBZ3882242.1"/>
    </source>
</evidence>
<dbReference type="GO" id="GO:0035459">
    <property type="term" value="P:vesicle cargo loading"/>
    <property type="evidence" value="ECO:0007669"/>
    <property type="project" value="TreeGrafter"/>
</dbReference>
<dbReference type="GO" id="GO:0070971">
    <property type="term" value="C:endoplasmic reticulum exit site"/>
    <property type="evidence" value="ECO:0007669"/>
    <property type="project" value="TreeGrafter"/>
</dbReference>
<dbReference type="GO" id="GO:0005789">
    <property type="term" value="C:endoplasmic reticulum membrane"/>
    <property type="evidence" value="ECO:0007669"/>
    <property type="project" value="TreeGrafter"/>
</dbReference>
<gene>
    <name evidence="4" type="ORF">SUZIE_166960</name>
</gene>
<dbReference type="GO" id="GO:0009306">
    <property type="term" value="P:protein secretion"/>
    <property type="evidence" value="ECO:0007669"/>
    <property type="project" value="TreeGrafter"/>
</dbReference>
<comment type="caution">
    <text evidence="4">The sequence shown here is derived from an EMBL/GenBank/DDBJ whole genome shotgun (WGS) entry which is preliminary data.</text>
</comment>
<name>A0AA41T3F8_SCICA</name>
<proteinExistence type="predicted"/>
<keyword evidence="1 2" id="KW-0175">Coiled coil</keyword>
<protein>
    <submittedName>
        <fullName evidence="4">Melanoma inhibitory activity protein 3</fullName>
    </submittedName>
</protein>
<dbReference type="EMBL" id="JAATJV010380897">
    <property type="protein sequence ID" value="MBZ3882242.1"/>
    <property type="molecule type" value="Genomic_DNA"/>
</dbReference>
<sequence length="165" mass="19014">MCRSKKQYIKIKESKKHVHETKKQNMVLSDAGMKYKDKIKLLEETNEILEDRAKSLHVVLESQREQNVNNEDLVQIALNEAKLSEYKVKCECHRVQEENARLKKKKEQALTNYITQLNRIELESECEGQNEGGGESDELANGEVGGDQSAKVKIRIKQLMDISRV</sequence>
<evidence type="ECO:0000256" key="1">
    <source>
        <dbReference type="ARBA" id="ARBA00023054"/>
    </source>
</evidence>
<dbReference type="GO" id="GO:0006888">
    <property type="term" value="P:endoplasmic reticulum to Golgi vesicle-mediated transport"/>
    <property type="evidence" value="ECO:0007669"/>
    <property type="project" value="TreeGrafter"/>
</dbReference>
<feature type="compositionally biased region" description="Acidic residues" evidence="3">
    <location>
        <begin position="126"/>
        <end position="140"/>
    </location>
</feature>
<evidence type="ECO:0000256" key="3">
    <source>
        <dbReference type="SAM" id="MobiDB-lite"/>
    </source>
</evidence>
<feature type="coiled-coil region" evidence="2">
    <location>
        <begin position="92"/>
        <end position="123"/>
    </location>
</feature>